<accession>A0A6J5XNG6</accession>
<evidence type="ECO:0000313" key="4">
    <source>
        <dbReference type="Proteomes" id="UP000507222"/>
    </source>
</evidence>
<dbReference type="OrthoDB" id="1112558at2759"/>
<keyword evidence="1" id="KW-0812">Transmembrane</keyword>
<reference evidence="3 4" key="2">
    <citation type="submission" date="2020-05" db="EMBL/GenBank/DDBJ databases">
        <authorList>
            <person name="Campoy J."/>
            <person name="Schneeberger K."/>
            <person name="Spophaly S."/>
        </authorList>
    </citation>
    <scope>NUCLEOTIDE SEQUENCE [LARGE SCALE GENOMIC DNA]</scope>
    <source>
        <strain evidence="3">PruArmRojPasFocal</strain>
    </source>
</reference>
<dbReference type="AlphaFoldDB" id="A0A6J5XNG6"/>
<organism evidence="3 5">
    <name type="scientific">Prunus armeniaca</name>
    <name type="common">Apricot</name>
    <name type="synonym">Armeniaca vulgaris</name>
    <dbReference type="NCBI Taxonomy" id="36596"/>
    <lineage>
        <taxon>Eukaryota</taxon>
        <taxon>Viridiplantae</taxon>
        <taxon>Streptophyta</taxon>
        <taxon>Embryophyta</taxon>
        <taxon>Tracheophyta</taxon>
        <taxon>Spermatophyta</taxon>
        <taxon>Magnoliopsida</taxon>
        <taxon>eudicotyledons</taxon>
        <taxon>Gunneridae</taxon>
        <taxon>Pentapetalae</taxon>
        <taxon>rosids</taxon>
        <taxon>fabids</taxon>
        <taxon>Rosales</taxon>
        <taxon>Rosaceae</taxon>
        <taxon>Amygdaloideae</taxon>
        <taxon>Amygdaleae</taxon>
        <taxon>Prunus</taxon>
    </lineage>
</organism>
<proteinExistence type="predicted"/>
<keyword evidence="5" id="KW-1185">Reference proteome</keyword>
<dbReference type="Proteomes" id="UP000507245">
    <property type="component" value="Unassembled WGS sequence"/>
</dbReference>
<dbReference type="EMBL" id="CAEKKB010000006">
    <property type="protein sequence ID" value="CAB4313943.1"/>
    <property type="molecule type" value="Genomic_DNA"/>
</dbReference>
<evidence type="ECO:0000313" key="2">
    <source>
        <dbReference type="EMBL" id="CAB4283636.1"/>
    </source>
</evidence>
<name>A0A6J5XNG6_PRUAR</name>
<evidence type="ECO:0008006" key="6">
    <source>
        <dbReference type="Google" id="ProtNLM"/>
    </source>
</evidence>
<dbReference type="Proteomes" id="UP000507222">
    <property type="component" value="Unassembled WGS sequence"/>
</dbReference>
<sequence>MGESNHGLYLHCYLFYPSSGGGFGMIVSLKGLRQGDPLSLYMFLICVEGLFAFTRTKNALDVGGPPSSNVLPGRRIGDHRLL</sequence>
<keyword evidence="1" id="KW-0472">Membrane</keyword>
<evidence type="ECO:0000256" key="1">
    <source>
        <dbReference type="SAM" id="Phobius"/>
    </source>
</evidence>
<evidence type="ECO:0000313" key="3">
    <source>
        <dbReference type="EMBL" id="CAB4313943.1"/>
    </source>
</evidence>
<feature type="transmembrane region" description="Helical" evidence="1">
    <location>
        <begin position="12"/>
        <end position="32"/>
    </location>
</feature>
<protein>
    <recommendedName>
        <fullName evidence="6">Reverse transcriptase domain-containing protein</fullName>
    </recommendedName>
</protein>
<gene>
    <name evidence="2" type="ORF">CURHAP_LOCUS38548</name>
    <name evidence="3" type="ORF">ORAREDHAP_LOCUS37715</name>
</gene>
<evidence type="ECO:0000313" key="5">
    <source>
        <dbReference type="Proteomes" id="UP000507245"/>
    </source>
</evidence>
<dbReference type="EMBL" id="CAEKDK010000006">
    <property type="protein sequence ID" value="CAB4283636.1"/>
    <property type="molecule type" value="Genomic_DNA"/>
</dbReference>
<keyword evidence="1" id="KW-1133">Transmembrane helix</keyword>
<reference evidence="5" key="1">
    <citation type="journal article" date="2020" name="Genome Biol.">
        <title>Gamete binning: chromosome-level and haplotype-resolved genome assembly enabled by high-throughput single-cell sequencing of gamete genomes.</title>
        <authorList>
            <person name="Campoy J.A."/>
            <person name="Sun H."/>
            <person name="Goel M."/>
            <person name="Jiao W.-B."/>
            <person name="Folz-Donahue K."/>
            <person name="Wang N."/>
            <person name="Rubio M."/>
            <person name="Liu C."/>
            <person name="Kukat C."/>
            <person name="Ruiz D."/>
            <person name="Huettel B."/>
            <person name="Schneeberger K."/>
        </authorList>
    </citation>
    <scope>NUCLEOTIDE SEQUENCE [LARGE SCALE GENOMIC DNA]</scope>
    <source>
        <strain evidence="5">cv. Rojo Pasion</strain>
    </source>
</reference>